<dbReference type="EnsemblMetazoa" id="AMIN005545-RA">
    <property type="protein sequence ID" value="AMIN005545-PA"/>
    <property type="gene ID" value="AMIN005545"/>
</dbReference>
<dbReference type="VEuPathDB" id="VectorBase:AMIN005545"/>
<dbReference type="AlphaFoldDB" id="A0A182W5C9"/>
<proteinExistence type="predicted"/>
<keyword evidence="2" id="KW-1185">Reference proteome</keyword>
<reference evidence="2" key="1">
    <citation type="submission" date="2013-03" db="EMBL/GenBank/DDBJ databases">
        <title>The Genome Sequence of Anopheles minimus MINIMUS1.</title>
        <authorList>
            <consortium name="The Broad Institute Genomics Platform"/>
            <person name="Neafsey D.E."/>
            <person name="Walton C."/>
            <person name="Walker B."/>
            <person name="Young S.K."/>
            <person name="Zeng Q."/>
            <person name="Gargeya S."/>
            <person name="Fitzgerald M."/>
            <person name="Haas B."/>
            <person name="Abouelleil A."/>
            <person name="Allen A.W."/>
            <person name="Alvarado L."/>
            <person name="Arachchi H.M."/>
            <person name="Berlin A.M."/>
            <person name="Chapman S.B."/>
            <person name="Gainer-Dewar J."/>
            <person name="Goldberg J."/>
            <person name="Griggs A."/>
            <person name="Gujja S."/>
            <person name="Hansen M."/>
            <person name="Howarth C."/>
            <person name="Imamovic A."/>
            <person name="Ireland A."/>
            <person name="Larimer J."/>
            <person name="McCowan C."/>
            <person name="Murphy C."/>
            <person name="Pearson M."/>
            <person name="Poon T.W."/>
            <person name="Priest M."/>
            <person name="Roberts A."/>
            <person name="Saif S."/>
            <person name="Shea T."/>
            <person name="Sisk P."/>
            <person name="Sykes S."/>
            <person name="Wortman J."/>
            <person name="Nusbaum C."/>
            <person name="Birren B."/>
        </authorList>
    </citation>
    <scope>NUCLEOTIDE SEQUENCE [LARGE SCALE GENOMIC DNA]</scope>
    <source>
        <strain evidence="2">MINIMUS1</strain>
    </source>
</reference>
<sequence>MDSKPKPDEWRISIARRIWCTLCRRSLRLPCPHCEGRNLKEPCWVMFNKKSGNCHRHCCTGYNEDE</sequence>
<organism evidence="1 2">
    <name type="scientific">Anopheles minimus</name>
    <dbReference type="NCBI Taxonomy" id="112268"/>
    <lineage>
        <taxon>Eukaryota</taxon>
        <taxon>Metazoa</taxon>
        <taxon>Ecdysozoa</taxon>
        <taxon>Arthropoda</taxon>
        <taxon>Hexapoda</taxon>
        <taxon>Insecta</taxon>
        <taxon>Pterygota</taxon>
        <taxon>Neoptera</taxon>
        <taxon>Endopterygota</taxon>
        <taxon>Diptera</taxon>
        <taxon>Nematocera</taxon>
        <taxon>Culicoidea</taxon>
        <taxon>Culicidae</taxon>
        <taxon>Anophelinae</taxon>
        <taxon>Anopheles</taxon>
    </lineage>
</organism>
<dbReference type="Proteomes" id="UP000075920">
    <property type="component" value="Unassembled WGS sequence"/>
</dbReference>
<protein>
    <submittedName>
        <fullName evidence="1">Uncharacterized protein</fullName>
    </submittedName>
</protein>
<name>A0A182W5C9_9DIPT</name>
<accession>A0A182W5C9</accession>
<evidence type="ECO:0000313" key="1">
    <source>
        <dbReference type="EnsemblMetazoa" id="AMIN005545-PA"/>
    </source>
</evidence>
<reference evidence="1" key="2">
    <citation type="submission" date="2020-05" db="UniProtKB">
        <authorList>
            <consortium name="EnsemblMetazoa"/>
        </authorList>
    </citation>
    <scope>IDENTIFICATION</scope>
    <source>
        <strain evidence="1">MINIMUS1</strain>
    </source>
</reference>
<evidence type="ECO:0000313" key="2">
    <source>
        <dbReference type="Proteomes" id="UP000075920"/>
    </source>
</evidence>